<accession>A0A8J8GJA3</accession>
<keyword evidence="2" id="KW-1185">Reference proteome</keyword>
<proteinExistence type="predicted"/>
<gene>
    <name evidence="1" type="ORF">HR057_16555</name>
</gene>
<name>A0A8J8GJA3_9BACI</name>
<protein>
    <submittedName>
        <fullName evidence="1">Spore coat associated protein CotJA</fullName>
    </submittedName>
</protein>
<dbReference type="EMBL" id="JABTTE010000043">
    <property type="protein sequence ID" value="NSL53345.1"/>
    <property type="molecule type" value="Genomic_DNA"/>
</dbReference>
<organism evidence="1 2">
    <name type="scientific">Calidifontibacillus erzurumensis</name>
    <dbReference type="NCBI Taxonomy" id="2741433"/>
    <lineage>
        <taxon>Bacteria</taxon>
        <taxon>Bacillati</taxon>
        <taxon>Bacillota</taxon>
        <taxon>Bacilli</taxon>
        <taxon>Bacillales</taxon>
        <taxon>Bacillaceae</taxon>
        <taxon>Calidifontibacillus/Schinkia group</taxon>
        <taxon>Calidifontibacillus</taxon>
    </lineage>
</organism>
<dbReference type="RefSeq" id="WP_173732586.1">
    <property type="nucleotide sequence ID" value="NZ_JABTTE010000043.1"/>
</dbReference>
<reference evidence="1" key="1">
    <citation type="submission" date="2020-06" db="EMBL/GenBank/DDBJ databases">
        <title>A novel thermopfilic bacterium from Erzurum, Turkey.</title>
        <authorList>
            <person name="Adiguzel A."/>
            <person name="Ay H."/>
            <person name="Baltaci M.O."/>
        </authorList>
    </citation>
    <scope>NUCLEOTIDE SEQUENCE</scope>
    <source>
        <strain evidence="1">P2</strain>
    </source>
</reference>
<dbReference type="Proteomes" id="UP000625804">
    <property type="component" value="Unassembled WGS sequence"/>
</dbReference>
<dbReference type="Pfam" id="PF11007">
    <property type="entry name" value="CotJA"/>
    <property type="match status" value="1"/>
</dbReference>
<sequence>MFTLRKTYFPYVSPFDPCPPITCKEYVTPPNLYINFQPQGLQQFHPKEALRTGTLWPFFYDPYFNHHELKLREGQSDA</sequence>
<evidence type="ECO:0000313" key="2">
    <source>
        <dbReference type="Proteomes" id="UP000625804"/>
    </source>
</evidence>
<dbReference type="InterPro" id="IPR020256">
    <property type="entry name" value="Spore_coat_CotJA"/>
</dbReference>
<dbReference type="AlphaFoldDB" id="A0A8J8GJA3"/>
<comment type="caution">
    <text evidence="1">The sequence shown here is derived from an EMBL/GenBank/DDBJ whole genome shotgun (WGS) entry which is preliminary data.</text>
</comment>
<evidence type="ECO:0000313" key="1">
    <source>
        <dbReference type="EMBL" id="NSL53345.1"/>
    </source>
</evidence>